<dbReference type="InterPro" id="IPR016167">
    <property type="entry name" value="FAD-bd_PCMH_sub1"/>
</dbReference>
<dbReference type="Gene3D" id="3.30.390.50">
    <property type="entry name" value="CO dehydrogenase flavoprotein, C-terminal domain"/>
    <property type="match status" value="1"/>
</dbReference>
<dbReference type="Gene3D" id="3.30.465.10">
    <property type="match status" value="2"/>
</dbReference>
<gene>
    <name evidence="3" type="ORF">C1J01_31325</name>
</gene>
<dbReference type="RefSeq" id="WP_111182589.1">
    <property type="nucleotide sequence ID" value="NZ_POUD01000171.1"/>
</dbReference>
<dbReference type="Pfam" id="PF03450">
    <property type="entry name" value="CO_deh_flav_C"/>
    <property type="match status" value="1"/>
</dbReference>
<dbReference type="InterPro" id="IPR051312">
    <property type="entry name" value="Diverse_Substr_Oxidored"/>
</dbReference>
<proteinExistence type="predicted"/>
<dbReference type="InterPro" id="IPR016169">
    <property type="entry name" value="FAD-bd_PCMH_sub2"/>
</dbReference>
<dbReference type="InterPro" id="IPR016166">
    <property type="entry name" value="FAD-bd_PCMH"/>
</dbReference>
<dbReference type="Gene3D" id="3.30.43.10">
    <property type="entry name" value="Uridine Diphospho-n-acetylenolpyruvylglucosamine Reductase, domain 2"/>
    <property type="match status" value="1"/>
</dbReference>
<dbReference type="InterPro" id="IPR036683">
    <property type="entry name" value="CO_DH_flav_C_dom_sf"/>
</dbReference>
<evidence type="ECO:0000313" key="4">
    <source>
        <dbReference type="Proteomes" id="UP000249304"/>
    </source>
</evidence>
<dbReference type="InterPro" id="IPR002346">
    <property type="entry name" value="Mopterin_DH_FAD-bd"/>
</dbReference>
<protein>
    <submittedName>
        <fullName evidence="3">FAD-binding molybdopterin dehydrogenase</fullName>
    </submittedName>
</protein>
<dbReference type="SUPFAM" id="SSF55447">
    <property type="entry name" value="CO dehydrogenase flavoprotein C-terminal domain-like"/>
    <property type="match status" value="1"/>
</dbReference>
<comment type="caution">
    <text evidence="3">The sequence shown here is derived from an EMBL/GenBank/DDBJ whole genome shotgun (WGS) entry which is preliminary data.</text>
</comment>
<keyword evidence="4" id="KW-1185">Reference proteome</keyword>
<dbReference type="SMART" id="SM01092">
    <property type="entry name" value="CO_deh_flav_C"/>
    <property type="match status" value="1"/>
</dbReference>
<accession>A0A2W2EKR2</accession>
<keyword evidence="1" id="KW-0560">Oxidoreductase</keyword>
<dbReference type="EMBL" id="POUD01000171">
    <property type="protein sequence ID" value="PZG12928.1"/>
    <property type="molecule type" value="Genomic_DNA"/>
</dbReference>
<evidence type="ECO:0000256" key="1">
    <source>
        <dbReference type="ARBA" id="ARBA00023002"/>
    </source>
</evidence>
<dbReference type="AlphaFoldDB" id="A0A2W2EKR2"/>
<feature type="domain" description="FAD-binding PCMH-type" evidence="2">
    <location>
        <begin position="1"/>
        <end position="222"/>
    </location>
</feature>
<reference evidence="3 4" key="1">
    <citation type="submission" date="2018-01" db="EMBL/GenBank/DDBJ databases">
        <title>Draft genome sequence of Nonomuraea sp. KC333.</title>
        <authorList>
            <person name="Sahin N."/>
            <person name="Saygin H."/>
            <person name="Ay H."/>
        </authorList>
    </citation>
    <scope>NUCLEOTIDE SEQUENCE [LARGE SCALE GENOMIC DNA]</scope>
    <source>
        <strain evidence="3 4">KC333</strain>
    </source>
</reference>
<dbReference type="Proteomes" id="UP000249304">
    <property type="component" value="Unassembled WGS sequence"/>
</dbReference>
<name>A0A2W2EKR2_9ACTN</name>
<dbReference type="InterPro" id="IPR005107">
    <property type="entry name" value="CO_DH_flav_C"/>
</dbReference>
<dbReference type="GO" id="GO:0071949">
    <property type="term" value="F:FAD binding"/>
    <property type="evidence" value="ECO:0007669"/>
    <property type="project" value="InterPro"/>
</dbReference>
<dbReference type="PANTHER" id="PTHR42659:SF9">
    <property type="entry name" value="XANTHINE DEHYDROGENASE FAD-BINDING SUBUNIT XDHB-RELATED"/>
    <property type="match status" value="1"/>
</dbReference>
<evidence type="ECO:0000259" key="2">
    <source>
        <dbReference type="PROSITE" id="PS51387"/>
    </source>
</evidence>
<dbReference type="SUPFAM" id="SSF56176">
    <property type="entry name" value="FAD-binding/transporter-associated domain-like"/>
    <property type="match status" value="1"/>
</dbReference>
<dbReference type="OrthoDB" id="9814706at2"/>
<dbReference type="PANTHER" id="PTHR42659">
    <property type="entry name" value="XANTHINE DEHYDROGENASE SUBUNIT C-RELATED"/>
    <property type="match status" value="1"/>
</dbReference>
<dbReference type="InterPro" id="IPR036318">
    <property type="entry name" value="FAD-bd_PCMH-like_sf"/>
</dbReference>
<evidence type="ECO:0000313" key="3">
    <source>
        <dbReference type="EMBL" id="PZG12928.1"/>
    </source>
</evidence>
<dbReference type="Pfam" id="PF00941">
    <property type="entry name" value="FAD_binding_5"/>
    <property type="match status" value="1"/>
</dbReference>
<dbReference type="GO" id="GO:0016491">
    <property type="term" value="F:oxidoreductase activity"/>
    <property type="evidence" value="ECO:0007669"/>
    <property type="project" value="UniProtKB-KW"/>
</dbReference>
<dbReference type="PROSITE" id="PS51387">
    <property type="entry name" value="FAD_PCMH"/>
    <property type="match status" value="1"/>
</dbReference>
<organism evidence="3 4">
    <name type="scientific">Nonomuraea aridisoli</name>
    <dbReference type="NCBI Taxonomy" id="2070368"/>
    <lineage>
        <taxon>Bacteria</taxon>
        <taxon>Bacillati</taxon>
        <taxon>Actinomycetota</taxon>
        <taxon>Actinomycetes</taxon>
        <taxon>Streptosporangiales</taxon>
        <taxon>Streptosporangiaceae</taxon>
        <taxon>Nonomuraea</taxon>
    </lineage>
</organism>
<sequence>MRPLAYARVSTVAEAVEIVAADPAGAFLAGGTTEIDLVRLGVARPDLLVDINDLPLHDIEDLPGGGVRIGALARMSEVARTPVIAGRYPGVAQALLLGASQQLRNMASMGGNLCQRTRCAYFRDGVSPCNKREPGSGCSALDGLNRGHAVLGTSEHCIATHPSDVAVALVAFDAVVHTAGPGGARRIPIDDFYLPPGDTPDRENPLRHGELITAIDLPPAGIAERSVYLKFRDRQSYEFALVSVCAAVRVEDGLVTEARLALGGVGTKPWRSRLAERRLLGAPATAESYAAAAAYELSAAVPRRHNTFKVELAQRAIVRGLTQAARGGMR</sequence>